<accession>A0AAD9LMD2</accession>
<dbReference type="AlphaFoldDB" id="A0AAD9LMD2"/>
<reference evidence="2" key="1">
    <citation type="submission" date="2023-08" db="EMBL/GenBank/DDBJ databases">
        <title>Reference Genome Resource for the Citrus Pathogen Phytophthora citrophthora.</title>
        <authorList>
            <person name="Moller H."/>
            <person name="Coetzee B."/>
            <person name="Rose L.J."/>
            <person name="Van Niekerk J.M."/>
        </authorList>
    </citation>
    <scope>NUCLEOTIDE SEQUENCE</scope>
    <source>
        <strain evidence="2">STE-U-9442</strain>
    </source>
</reference>
<name>A0AAD9LMD2_9STRA</name>
<comment type="caution">
    <text evidence="2">The sequence shown here is derived from an EMBL/GenBank/DDBJ whole genome shotgun (WGS) entry which is preliminary data.</text>
</comment>
<evidence type="ECO:0000256" key="1">
    <source>
        <dbReference type="SAM" id="MobiDB-lite"/>
    </source>
</evidence>
<organism evidence="2 3">
    <name type="scientific">Phytophthora citrophthora</name>
    <dbReference type="NCBI Taxonomy" id="4793"/>
    <lineage>
        <taxon>Eukaryota</taxon>
        <taxon>Sar</taxon>
        <taxon>Stramenopiles</taxon>
        <taxon>Oomycota</taxon>
        <taxon>Peronosporomycetes</taxon>
        <taxon>Peronosporales</taxon>
        <taxon>Peronosporaceae</taxon>
        <taxon>Phytophthora</taxon>
    </lineage>
</organism>
<evidence type="ECO:0000313" key="2">
    <source>
        <dbReference type="EMBL" id="KAK1941271.1"/>
    </source>
</evidence>
<protein>
    <submittedName>
        <fullName evidence="2">Uncharacterized protein</fullName>
    </submittedName>
</protein>
<evidence type="ECO:0000313" key="3">
    <source>
        <dbReference type="Proteomes" id="UP001259832"/>
    </source>
</evidence>
<sequence length="126" mass="14491">MRQFAEYFGPFASRVSRYLREAPNANIAPLNLLRQVHGVGSGISKTIDLRPLFELNMQQVISSILRKPRREPVKSKRDSTSSSVHPENHVDLYASIEKILDSFMPMFELMFLSGNFQQQFMMSHDS</sequence>
<dbReference type="Proteomes" id="UP001259832">
    <property type="component" value="Unassembled WGS sequence"/>
</dbReference>
<feature type="compositionally biased region" description="Basic and acidic residues" evidence="1">
    <location>
        <begin position="70"/>
        <end position="79"/>
    </location>
</feature>
<proteinExistence type="predicted"/>
<gene>
    <name evidence="2" type="ORF">P3T76_007137</name>
</gene>
<keyword evidence="3" id="KW-1185">Reference proteome</keyword>
<dbReference type="EMBL" id="JASMQC010000012">
    <property type="protein sequence ID" value="KAK1941271.1"/>
    <property type="molecule type" value="Genomic_DNA"/>
</dbReference>
<feature type="region of interest" description="Disordered" evidence="1">
    <location>
        <begin position="66"/>
        <end position="85"/>
    </location>
</feature>